<proteinExistence type="inferred from homology"/>
<keyword evidence="7" id="KW-1185">Reference proteome</keyword>
<dbReference type="Gene3D" id="2.120.10.10">
    <property type="match status" value="1"/>
</dbReference>
<evidence type="ECO:0000259" key="5">
    <source>
        <dbReference type="Pfam" id="PF13859"/>
    </source>
</evidence>
<dbReference type="RefSeq" id="WP_093324462.1">
    <property type="nucleotide sequence ID" value="NZ_FOAF01000002.1"/>
</dbReference>
<reference evidence="7" key="1">
    <citation type="submission" date="2016-10" db="EMBL/GenBank/DDBJ databases">
        <authorList>
            <person name="Varghese N."/>
            <person name="Submissions S."/>
        </authorList>
    </citation>
    <scope>NUCLEOTIDE SEQUENCE [LARGE SCALE GENOMIC DNA]</scope>
    <source>
        <strain evidence="7">DSM 18733</strain>
    </source>
</reference>
<evidence type="ECO:0000313" key="6">
    <source>
        <dbReference type="EMBL" id="SEL41277.1"/>
    </source>
</evidence>
<dbReference type="GO" id="GO:0005737">
    <property type="term" value="C:cytoplasm"/>
    <property type="evidence" value="ECO:0007669"/>
    <property type="project" value="TreeGrafter"/>
</dbReference>
<feature type="domain" description="Sialidase" evidence="5">
    <location>
        <begin position="183"/>
        <end position="474"/>
    </location>
</feature>
<evidence type="ECO:0000313" key="7">
    <source>
        <dbReference type="Proteomes" id="UP000199421"/>
    </source>
</evidence>
<dbReference type="PANTHER" id="PTHR10628">
    <property type="entry name" value="SIALIDASE"/>
    <property type="match status" value="1"/>
</dbReference>
<keyword evidence="4" id="KW-0732">Signal</keyword>
<protein>
    <recommendedName>
        <fullName evidence="3">exo-alpha-sialidase</fullName>
        <ecNumber evidence="3">3.2.1.18</ecNumber>
    </recommendedName>
</protein>
<dbReference type="EMBL" id="FOAF01000002">
    <property type="protein sequence ID" value="SEL41277.1"/>
    <property type="molecule type" value="Genomic_DNA"/>
</dbReference>
<evidence type="ECO:0000256" key="3">
    <source>
        <dbReference type="ARBA" id="ARBA00012733"/>
    </source>
</evidence>
<dbReference type="InterPro" id="IPR036278">
    <property type="entry name" value="Sialidase_sf"/>
</dbReference>
<organism evidence="6 7">
    <name type="scientific">Olivibacter domesticus</name>
    <name type="common">Pseudosphingobacterium domesticum</name>
    <dbReference type="NCBI Taxonomy" id="407022"/>
    <lineage>
        <taxon>Bacteria</taxon>
        <taxon>Pseudomonadati</taxon>
        <taxon>Bacteroidota</taxon>
        <taxon>Sphingobacteriia</taxon>
        <taxon>Sphingobacteriales</taxon>
        <taxon>Sphingobacteriaceae</taxon>
        <taxon>Olivibacter</taxon>
    </lineage>
</organism>
<evidence type="ECO:0000256" key="4">
    <source>
        <dbReference type="SAM" id="SignalP"/>
    </source>
</evidence>
<dbReference type="CDD" id="cd15482">
    <property type="entry name" value="Sialidase_non-viral"/>
    <property type="match status" value="1"/>
</dbReference>
<comment type="similarity">
    <text evidence="2">Belongs to the glycosyl hydrolase 33 family.</text>
</comment>
<dbReference type="GO" id="GO:0016020">
    <property type="term" value="C:membrane"/>
    <property type="evidence" value="ECO:0007669"/>
    <property type="project" value="TreeGrafter"/>
</dbReference>
<gene>
    <name evidence="6" type="ORF">SAMN05661044_02415</name>
</gene>
<dbReference type="AlphaFoldDB" id="A0A1H7Q1S5"/>
<dbReference type="Proteomes" id="UP000199421">
    <property type="component" value="Unassembled WGS sequence"/>
</dbReference>
<name>A0A1H7Q1S5_OLID1</name>
<comment type="catalytic activity">
    <reaction evidence="1">
        <text>Hydrolysis of alpha-(2-&gt;3)-, alpha-(2-&gt;6)-, alpha-(2-&gt;8)- glycosidic linkages of terminal sialic acid residues in oligosaccharides, glycoproteins, glycolipids, colominic acid and synthetic substrates.</text>
        <dbReference type="EC" id="3.2.1.18"/>
    </reaction>
</comment>
<dbReference type="GO" id="GO:0004308">
    <property type="term" value="F:exo-alpha-sialidase activity"/>
    <property type="evidence" value="ECO:0007669"/>
    <property type="project" value="UniProtKB-EC"/>
</dbReference>
<accession>A0A1H7Q1S5</accession>
<evidence type="ECO:0000256" key="2">
    <source>
        <dbReference type="ARBA" id="ARBA00009348"/>
    </source>
</evidence>
<feature type="signal peptide" evidence="4">
    <location>
        <begin position="1"/>
        <end position="19"/>
    </location>
</feature>
<dbReference type="OrthoDB" id="7294637at2"/>
<dbReference type="SUPFAM" id="SSF50939">
    <property type="entry name" value="Sialidases"/>
    <property type="match status" value="1"/>
</dbReference>
<dbReference type="GO" id="GO:0009313">
    <property type="term" value="P:oligosaccharide catabolic process"/>
    <property type="evidence" value="ECO:0007669"/>
    <property type="project" value="TreeGrafter"/>
</dbReference>
<dbReference type="InterPro" id="IPR011040">
    <property type="entry name" value="Sialidase"/>
</dbReference>
<dbReference type="EC" id="3.2.1.18" evidence="3"/>
<sequence length="541" mass="60279">MKFICSLLFSALLFGTVVAKELTLSQTHFEVPILLYKKNNPILRLKFTGNSKEGTSFRLTIRKNDGDAVKGIKAARLFIDKNKSLRNNLSDSNQLVLISESKEPTDTFVLEGKFPVVTDSIICWLAVELNSELSLSTSLSVVCSKALIADENIKVENTNNIKQHRVGVLMKDETDRAAAYRIPGLTTSNKGTLLAVFDVRHDLARDLQGNLDIGLRRSTDGGKTWEPTSIAMDRGEWEGLPEKFNGISDACILVDKQSGTIYLAGTWMYGVLDKQGKWIEGLTDTSTVWNHQWRDRGSQPGFNIKQTAQFLLVKSTDDGKTWSEPVNLTTMCKKKEWWLWAPAPGKGITMRNGTLVIPTQGRNKEGLAFSNITYSKDGGKTWLSSKPALQESTTECAVVELKDGSLMLNMRANSNRNDTSSSNGRAVAITSDMGDTWQEHPSSHQALPEPTCMASLHAQQGKLFFTNPNNKTKREQITLKVSLDEGLTWPEKYWVLLDEWNGRGYSCITEIDDGHIGVLYESSQADLVFQRIALADLMDRQ</sequence>
<dbReference type="PANTHER" id="PTHR10628:SF30">
    <property type="entry name" value="EXO-ALPHA-SIALIDASE"/>
    <property type="match status" value="1"/>
</dbReference>
<dbReference type="InterPro" id="IPR026856">
    <property type="entry name" value="Sialidase_fam"/>
</dbReference>
<evidence type="ECO:0000256" key="1">
    <source>
        <dbReference type="ARBA" id="ARBA00000427"/>
    </source>
</evidence>
<dbReference type="GO" id="GO:0006689">
    <property type="term" value="P:ganglioside catabolic process"/>
    <property type="evidence" value="ECO:0007669"/>
    <property type="project" value="TreeGrafter"/>
</dbReference>
<dbReference type="STRING" id="407022.SAMN05661044_02415"/>
<feature type="chain" id="PRO_5011485768" description="exo-alpha-sialidase" evidence="4">
    <location>
        <begin position="20"/>
        <end position="541"/>
    </location>
</feature>
<dbReference type="Pfam" id="PF13859">
    <property type="entry name" value="BNR_3"/>
    <property type="match status" value="1"/>
</dbReference>